<reference evidence="3 4" key="1">
    <citation type="submission" date="2024-01" db="EMBL/GenBank/DDBJ databases">
        <title>The genome of the rayed Mediterranean limpet Patella caerulea (Linnaeus, 1758).</title>
        <authorList>
            <person name="Anh-Thu Weber A."/>
            <person name="Halstead-Nussloch G."/>
        </authorList>
    </citation>
    <scope>NUCLEOTIDE SEQUENCE [LARGE SCALE GENOMIC DNA]</scope>
    <source>
        <strain evidence="3">AATW-2023a</strain>
        <tissue evidence="3">Whole specimen</tissue>
    </source>
</reference>
<keyword evidence="2" id="KW-0472">Membrane</keyword>
<evidence type="ECO:0000256" key="2">
    <source>
        <dbReference type="SAM" id="Phobius"/>
    </source>
</evidence>
<gene>
    <name evidence="3" type="ORF">SNE40_013727</name>
</gene>
<keyword evidence="4" id="KW-1185">Reference proteome</keyword>
<organism evidence="3 4">
    <name type="scientific">Patella caerulea</name>
    <name type="common">Rayed Mediterranean limpet</name>
    <dbReference type="NCBI Taxonomy" id="87958"/>
    <lineage>
        <taxon>Eukaryota</taxon>
        <taxon>Metazoa</taxon>
        <taxon>Spiralia</taxon>
        <taxon>Lophotrochozoa</taxon>
        <taxon>Mollusca</taxon>
        <taxon>Gastropoda</taxon>
        <taxon>Patellogastropoda</taxon>
        <taxon>Patelloidea</taxon>
        <taxon>Patellidae</taxon>
        <taxon>Patella</taxon>
    </lineage>
</organism>
<dbReference type="EMBL" id="JAZGQO010000010">
    <property type="protein sequence ID" value="KAK6175219.1"/>
    <property type="molecule type" value="Genomic_DNA"/>
</dbReference>
<comment type="caution">
    <text evidence="3">The sequence shown here is derived from an EMBL/GenBank/DDBJ whole genome shotgun (WGS) entry which is preliminary data.</text>
</comment>
<dbReference type="AlphaFoldDB" id="A0AAN8JIT5"/>
<evidence type="ECO:0000256" key="1">
    <source>
        <dbReference type="SAM" id="MobiDB-lite"/>
    </source>
</evidence>
<evidence type="ECO:0000313" key="4">
    <source>
        <dbReference type="Proteomes" id="UP001347796"/>
    </source>
</evidence>
<dbReference type="Proteomes" id="UP001347796">
    <property type="component" value="Unassembled WGS sequence"/>
</dbReference>
<name>A0AAN8JIT5_PATCE</name>
<feature type="transmembrane region" description="Helical" evidence="2">
    <location>
        <begin position="20"/>
        <end position="44"/>
    </location>
</feature>
<accession>A0AAN8JIT5</accession>
<evidence type="ECO:0000313" key="3">
    <source>
        <dbReference type="EMBL" id="KAK6175219.1"/>
    </source>
</evidence>
<keyword evidence="2" id="KW-1133">Transmembrane helix</keyword>
<proteinExistence type="predicted"/>
<feature type="region of interest" description="Disordered" evidence="1">
    <location>
        <begin position="61"/>
        <end position="87"/>
    </location>
</feature>
<keyword evidence="2" id="KW-0812">Transmembrane</keyword>
<protein>
    <submittedName>
        <fullName evidence="3">Uncharacterized protein</fullName>
    </submittedName>
</protein>
<sequence>MVHVIPRVCEDKSGIVTGLAVGLALFMVLSIVLSSLIAYLILIIRRLTTKEVSNYEGLEVGNRDDNQYASSNVASIPDMSPEHEYNN</sequence>